<comment type="similarity">
    <text evidence="2">Belongs to the protein kinase superfamily. Ser/Thr protein kinase family.</text>
</comment>
<dbReference type="InterPro" id="IPR008271">
    <property type="entry name" value="Ser/Thr_kinase_AS"/>
</dbReference>
<name>A0AAV9L4E0_9SOLN</name>
<dbReference type="InterPro" id="IPR032675">
    <property type="entry name" value="LRR_dom_sf"/>
</dbReference>
<dbReference type="GO" id="GO:0005524">
    <property type="term" value="F:ATP binding"/>
    <property type="evidence" value="ECO:0007669"/>
    <property type="project" value="UniProtKB-UniRule"/>
</dbReference>
<dbReference type="FunFam" id="3.80.10.10:FF:000275">
    <property type="entry name" value="Leucine-rich repeat receptor-like protein kinase"/>
    <property type="match status" value="1"/>
</dbReference>
<feature type="chain" id="PRO_5043990092" description="non-specific serine/threonine protein kinase" evidence="25">
    <location>
        <begin position="28"/>
        <end position="722"/>
    </location>
</feature>
<keyword evidence="12 25" id="KW-0732">Signal</keyword>
<keyword evidence="5" id="KW-0217">Developmental protein</keyword>
<dbReference type="GO" id="GO:0005886">
    <property type="term" value="C:plasma membrane"/>
    <property type="evidence" value="ECO:0007669"/>
    <property type="project" value="UniProtKB-SubCell"/>
</dbReference>
<feature type="binding site" evidence="23">
    <location>
        <position position="472"/>
    </location>
    <ligand>
        <name>ATP</name>
        <dbReference type="ChEBI" id="CHEBI:30616"/>
    </ligand>
</feature>
<dbReference type="GO" id="GO:0004674">
    <property type="term" value="F:protein serine/threonine kinase activity"/>
    <property type="evidence" value="ECO:0007669"/>
    <property type="project" value="UniProtKB-KW"/>
</dbReference>
<keyword evidence="6" id="KW-1003">Cell membrane</keyword>
<evidence type="ECO:0000256" key="11">
    <source>
        <dbReference type="ARBA" id="ARBA00022692"/>
    </source>
</evidence>
<feature type="signal peptide" evidence="25">
    <location>
        <begin position="1"/>
        <end position="27"/>
    </location>
</feature>
<dbReference type="PROSITE" id="PS00107">
    <property type="entry name" value="PROTEIN_KINASE_ATP"/>
    <property type="match status" value="1"/>
</dbReference>
<keyword evidence="8" id="KW-0597">Phosphoprotein</keyword>
<keyword evidence="28" id="KW-1185">Reference proteome</keyword>
<dbReference type="InterPro" id="IPR013210">
    <property type="entry name" value="LRR_N_plant-typ"/>
</dbReference>
<evidence type="ECO:0000256" key="1">
    <source>
        <dbReference type="ARBA" id="ARBA00004251"/>
    </source>
</evidence>
<keyword evidence="19" id="KW-0675">Receptor</keyword>
<feature type="transmembrane region" description="Helical" evidence="24">
    <location>
        <begin position="378"/>
        <end position="399"/>
    </location>
</feature>
<dbReference type="Pfam" id="PF13855">
    <property type="entry name" value="LRR_8"/>
    <property type="match status" value="1"/>
</dbReference>
<dbReference type="PROSITE" id="PS50011">
    <property type="entry name" value="PROTEIN_KINASE_DOM"/>
    <property type="match status" value="1"/>
</dbReference>
<keyword evidence="14 23" id="KW-0547">Nucleotide-binding</keyword>
<dbReference type="GO" id="GO:0050832">
    <property type="term" value="P:defense response to fungus"/>
    <property type="evidence" value="ECO:0007669"/>
    <property type="project" value="UniProtKB-ARBA"/>
</dbReference>
<keyword evidence="10" id="KW-0808">Transferase</keyword>
<keyword evidence="9" id="KW-0433">Leucine-rich repeat</keyword>
<evidence type="ECO:0000259" key="26">
    <source>
        <dbReference type="PROSITE" id="PS50011"/>
    </source>
</evidence>
<dbReference type="InterPro" id="IPR050647">
    <property type="entry name" value="Plant_LRR-RLKs"/>
</dbReference>
<evidence type="ECO:0000256" key="23">
    <source>
        <dbReference type="PROSITE-ProRule" id="PRU10141"/>
    </source>
</evidence>
<evidence type="ECO:0000256" key="12">
    <source>
        <dbReference type="ARBA" id="ARBA00022729"/>
    </source>
</evidence>
<dbReference type="FunFam" id="3.30.200.20:FF:000260">
    <property type="entry name" value="LRR receptor-like serine/threonine-protein kinase RPK2"/>
    <property type="match status" value="1"/>
</dbReference>
<dbReference type="SUPFAM" id="SSF52058">
    <property type="entry name" value="L domain-like"/>
    <property type="match status" value="1"/>
</dbReference>
<evidence type="ECO:0000256" key="16">
    <source>
        <dbReference type="ARBA" id="ARBA00022840"/>
    </source>
</evidence>
<dbReference type="Pfam" id="PF08263">
    <property type="entry name" value="LRRNT_2"/>
    <property type="match status" value="1"/>
</dbReference>
<sequence length="722" mass="80327">MKMQFSRVLILFLMAFAFSSFPFSAYGEDEVVVVSEKMALLEIKKSFIDPFGILLSWKSDNSSYCSWYGVSCNANSSRVSELRIRGNSTNANKLVGNLSHAVAYLKELRVLSLPFHDLTGEIPVQIWELQNLEVVDVQGNAIQGDFSTYNFTRLRKLRVLNLRFNRIVGRFPPSLVKCRCLSVLNLAGNSVNDVIPGFIGGFEKLKVLNLSFNRLIGRVPVNFGVKCRDLEHLDLSFNLLQGEIPRVLGKCSHLRTVLLSSNAFSGVIPSELGGLRKLEVLLLNNNSFTGEIPSSLENLTSLHVCNILFNNLSFSSDNKMIRRCSFLGNSFLSVTPRMSLSLAPPMSQQSNESLSVAAPPQGSDQSRNDKRGLTALEIAVAVSVTLVFVAALAVLVALCKNGKKKPSNPRIEASISPEVSNITIFNDVGVVLTYEKIVQATRHFSWSYCIGTGGFGSTYRAEISSELTLAVKRLLTERCQGAIQFEAEIQTLGTISHPNLITLIGYYTSDTDMFLVYNFLPGGNLEKYIHERANRVFNYKVLHKIALDIGLAISFLHDQCDPCIIHRDVKPSNILLDNELNAHLSDFGLSRIMETGTSSTTSVAGTFGYVAPEYALTSRVSDKADVYSYGVVLLELLSDKRALDPSFSVYEDGFNIVSWANMMLRDDKIEDIFYTSLWEPDSEEKLKHMLHLALKCTADLPNRPRMIQVVEQLRNLEPHLVP</sequence>
<dbReference type="GO" id="GO:0009945">
    <property type="term" value="P:radial axis specification"/>
    <property type="evidence" value="ECO:0007669"/>
    <property type="project" value="UniProtKB-ARBA"/>
</dbReference>
<gene>
    <name evidence="27" type="ORF">R3W88_010607</name>
</gene>
<evidence type="ECO:0000256" key="14">
    <source>
        <dbReference type="ARBA" id="ARBA00022741"/>
    </source>
</evidence>
<evidence type="ECO:0000256" key="21">
    <source>
        <dbReference type="ARBA" id="ARBA00047899"/>
    </source>
</evidence>
<evidence type="ECO:0000256" key="2">
    <source>
        <dbReference type="ARBA" id="ARBA00008684"/>
    </source>
</evidence>
<evidence type="ECO:0000256" key="19">
    <source>
        <dbReference type="ARBA" id="ARBA00023170"/>
    </source>
</evidence>
<evidence type="ECO:0000256" key="25">
    <source>
        <dbReference type="SAM" id="SignalP"/>
    </source>
</evidence>
<evidence type="ECO:0000313" key="27">
    <source>
        <dbReference type="EMBL" id="KAK4720374.1"/>
    </source>
</evidence>
<keyword evidence="18 24" id="KW-0472">Membrane</keyword>
<comment type="catalytic activity">
    <reaction evidence="22">
        <text>L-seryl-[protein] + ATP = O-phospho-L-seryl-[protein] + ADP + H(+)</text>
        <dbReference type="Rhea" id="RHEA:17989"/>
        <dbReference type="Rhea" id="RHEA-COMP:9863"/>
        <dbReference type="Rhea" id="RHEA-COMP:11604"/>
        <dbReference type="ChEBI" id="CHEBI:15378"/>
        <dbReference type="ChEBI" id="CHEBI:29999"/>
        <dbReference type="ChEBI" id="CHEBI:30616"/>
        <dbReference type="ChEBI" id="CHEBI:83421"/>
        <dbReference type="ChEBI" id="CHEBI:456216"/>
        <dbReference type="EC" id="2.7.11.1"/>
    </reaction>
</comment>
<keyword evidence="7" id="KW-0723">Serine/threonine-protein kinase</keyword>
<evidence type="ECO:0000256" key="17">
    <source>
        <dbReference type="ARBA" id="ARBA00022989"/>
    </source>
</evidence>
<evidence type="ECO:0000256" key="22">
    <source>
        <dbReference type="ARBA" id="ARBA00048679"/>
    </source>
</evidence>
<dbReference type="Pfam" id="PF00560">
    <property type="entry name" value="LRR_1"/>
    <property type="match status" value="2"/>
</dbReference>
<dbReference type="SUPFAM" id="SSF56112">
    <property type="entry name" value="Protein kinase-like (PK-like)"/>
    <property type="match status" value="1"/>
</dbReference>
<protein>
    <recommendedName>
        <fullName evidence="4">non-specific serine/threonine protein kinase</fullName>
        <ecNumber evidence="4">2.7.11.1</ecNumber>
    </recommendedName>
</protein>
<accession>A0AAV9L4E0</accession>
<evidence type="ECO:0000256" key="15">
    <source>
        <dbReference type="ARBA" id="ARBA00022777"/>
    </source>
</evidence>
<evidence type="ECO:0000256" key="6">
    <source>
        <dbReference type="ARBA" id="ARBA00022475"/>
    </source>
</evidence>
<dbReference type="EMBL" id="JAWPEI010000007">
    <property type="protein sequence ID" value="KAK4720374.1"/>
    <property type="molecule type" value="Genomic_DNA"/>
</dbReference>
<dbReference type="GO" id="GO:0009414">
    <property type="term" value="P:response to water deprivation"/>
    <property type="evidence" value="ECO:0007669"/>
    <property type="project" value="UniProtKB-ARBA"/>
</dbReference>
<comment type="caution">
    <text evidence="27">The sequence shown here is derived from an EMBL/GenBank/DDBJ whole genome shotgun (WGS) entry which is preliminary data.</text>
</comment>
<dbReference type="SMART" id="SM00220">
    <property type="entry name" value="S_TKc"/>
    <property type="match status" value="1"/>
</dbReference>
<dbReference type="PROSITE" id="PS00108">
    <property type="entry name" value="PROTEIN_KINASE_ST"/>
    <property type="match status" value="1"/>
</dbReference>
<keyword evidence="13" id="KW-0677">Repeat</keyword>
<evidence type="ECO:0000256" key="9">
    <source>
        <dbReference type="ARBA" id="ARBA00022614"/>
    </source>
</evidence>
<evidence type="ECO:0000256" key="18">
    <source>
        <dbReference type="ARBA" id="ARBA00023136"/>
    </source>
</evidence>
<proteinExistence type="inferred from homology"/>
<keyword evidence="20" id="KW-0325">Glycoprotein</keyword>
<dbReference type="InterPro" id="IPR001611">
    <property type="entry name" value="Leu-rich_rpt"/>
</dbReference>
<dbReference type="InterPro" id="IPR000719">
    <property type="entry name" value="Prot_kinase_dom"/>
</dbReference>
<dbReference type="Proteomes" id="UP001311915">
    <property type="component" value="Unassembled WGS sequence"/>
</dbReference>
<dbReference type="Gene3D" id="3.80.10.10">
    <property type="entry name" value="Ribonuclease Inhibitor"/>
    <property type="match status" value="1"/>
</dbReference>
<feature type="domain" description="Protein kinase" evidence="26">
    <location>
        <begin position="444"/>
        <end position="720"/>
    </location>
</feature>
<dbReference type="PANTHER" id="PTHR48056:SF63">
    <property type="entry name" value="PROTEIN KINASE DOMAIN-CONTAINING PROTEIN"/>
    <property type="match status" value="1"/>
</dbReference>
<dbReference type="Gene3D" id="3.30.200.20">
    <property type="entry name" value="Phosphorylase Kinase, domain 1"/>
    <property type="match status" value="1"/>
</dbReference>
<comment type="similarity">
    <text evidence="3">Belongs to the RLP family.</text>
</comment>
<evidence type="ECO:0000256" key="13">
    <source>
        <dbReference type="ARBA" id="ARBA00022737"/>
    </source>
</evidence>
<dbReference type="Gene3D" id="1.10.510.10">
    <property type="entry name" value="Transferase(Phosphotransferase) domain 1"/>
    <property type="match status" value="1"/>
</dbReference>
<dbReference type="EC" id="2.7.11.1" evidence="4"/>
<comment type="catalytic activity">
    <reaction evidence="21">
        <text>L-threonyl-[protein] + ATP = O-phospho-L-threonyl-[protein] + ADP + H(+)</text>
        <dbReference type="Rhea" id="RHEA:46608"/>
        <dbReference type="Rhea" id="RHEA-COMP:11060"/>
        <dbReference type="Rhea" id="RHEA-COMP:11605"/>
        <dbReference type="ChEBI" id="CHEBI:15378"/>
        <dbReference type="ChEBI" id="CHEBI:30013"/>
        <dbReference type="ChEBI" id="CHEBI:30616"/>
        <dbReference type="ChEBI" id="CHEBI:61977"/>
        <dbReference type="ChEBI" id="CHEBI:456216"/>
        <dbReference type="EC" id="2.7.11.1"/>
    </reaction>
</comment>
<keyword evidence="11 24" id="KW-0812">Transmembrane</keyword>
<keyword evidence="16 23" id="KW-0067">ATP-binding</keyword>
<evidence type="ECO:0000256" key="5">
    <source>
        <dbReference type="ARBA" id="ARBA00022473"/>
    </source>
</evidence>
<dbReference type="Pfam" id="PF00069">
    <property type="entry name" value="Pkinase"/>
    <property type="match status" value="1"/>
</dbReference>
<reference evidence="27 28" key="1">
    <citation type="submission" date="2023-10" db="EMBL/GenBank/DDBJ databases">
        <title>Genome-Wide Identification Analysis in wild type Solanum Pinnatisectum Reveals Some Genes Defensing Phytophthora Infestans.</title>
        <authorList>
            <person name="Sun C."/>
        </authorList>
    </citation>
    <scope>NUCLEOTIDE SEQUENCE [LARGE SCALE GENOMIC DNA]</scope>
    <source>
        <strain evidence="27">LQN</strain>
        <tissue evidence="27">Leaf</tissue>
    </source>
</reference>
<dbReference type="AlphaFoldDB" id="A0AAV9L4E0"/>
<evidence type="ECO:0000313" key="28">
    <source>
        <dbReference type="Proteomes" id="UP001311915"/>
    </source>
</evidence>
<dbReference type="InterPro" id="IPR017441">
    <property type="entry name" value="Protein_kinase_ATP_BS"/>
</dbReference>
<evidence type="ECO:0000256" key="20">
    <source>
        <dbReference type="ARBA" id="ARBA00023180"/>
    </source>
</evidence>
<dbReference type="InterPro" id="IPR011009">
    <property type="entry name" value="Kinase-like_dom_sf"/>
</dbReference>
<dbReference type="PANTHER" id="PTHR48056">
    <property type="entry name" value="LRR RECEPTOR-LIKE SERINE/THREONINE-PROTEIN KINASE-RELATED"/>
    <property type="match status" value="1"/>
</dbReference>
<evidence type="ECO:0000256" key="24">
    <source>
        <dbReference type="SAM" id="Phobius"/>
    </source>
</evidence>
<evidence type="ECO:0000256" key="8">
    <source>
        <dbReference type="ARBA" id="ARBA00022553"/>
    </source>
</evidence>
<dbReference type="GO" id="GO:0009409">
    <property type="term" value="P:response to cold"/>
    <property type="evidence" value="ECO:0007669"/>
    <property type="project" value="UniProtKB-ARBA"/>
</dbReference>
<keyword evidence="17 24" id="KW-1133">Transmembrane helix</keyword>
<dbReference type="GO" id="GO:0048508">
    <property type="term" value="P:embryonic meristem development"/>
    <property type="evidence" value="ECO:0007669"/>
    <property type="project" value="UniProtKB-ARBA"/>
</dbReference>
<evidence type="ECO:0000256" key="4">
    <source>
        <dbReference type="ARBA" id="ARBA00012513"/>
    </source>
</evidence>
<dbReference type="GO" id="GO:0009942">
    <property type="term" value="P:longitudinal axis specification"/>
    <property type="evidence" value="ECO:0007669"/>
    <property type="project" value="UniProtKB-ARBA"/>
</dbReference>
<keyword evidence="15" id="KW-0418">Kinase</keyword>
<organism evidence="27 28">
    <name type="scientific">Solanum pinnatisectum</name>
    <name type="common">tansyleaf nightshade</name>
    <dbReference type="NCBI Taxonomy" id="50273"/>
    <lineage>
        <taxon>Eukaryota</taxon>
        <taxon>Viridiplantae</taxon>
        <taxon>Streptophyta</taxon>
        <taxon>Embryophyta</taxon>
        <taxon>Tracheophyta</taxon>
        <taxon>Spermatophyta</taxon>
        <taxon>Magnoliopsida</taxon>
        <taxon>eudicotyledons</taxon>
        <taxon>Gunneridae</taxon>
        <taxon>Pentapetalae</taxon>
        <taxon>asterids</taxon>
        <taxon>lamiids</taxon>
        <taxon>Solanales</taxon>
        <taxon>Solanaceae</taxon>
        <taxon>Solanoideae</taxon>
        <taxon>Solaneae</taxon>
        <taxon>Solanum</taxon>
    </lineage>
</organism>
<evidence type="ECO:0000256" key="10">
    <source>
        <dbReference type="ARBA" id="ARBA00022679"/>
    </source>
</evidence>
<dbReference type="FunFam" id="1.10.510.10:FF:000192">
    <property type="entry name" value="LRR receptor-like serine/threonine-protein kinase RPK2"/>
    <property type="match status" value="1"/>
</dbReference>
<evidence type="ECO:0000256" key="7">
    <source>
        <dbReference type="ARBA" id="ARBA00022527"/>
    </source>
</evidence>
<comment type="subcellular location">
    <subcellularLocation>
        <location evidence="1">Cell membrane</location>
        <topology evidence="1">Single-pass type I membrane protein</topology>
    </subcellularLocation>
</comment>
<dbReference type="FunFam" id="3.80.10.10:FF:000299">
    <property type="entry name" value="Piriformospora indica-insensitive protein 2"/>
    <property type="match status" value="1"/>
</dbReference>
<evidence type="ECO:0000256" key="3">
    <source>
        <dbReference type="ARBA" id="ARBA00009592"/>
    </source>
</evidence>